<keyword evidence="5" id="KW-1185">Reference proteome</keyword>
<evidence type="ECO:0000256" key="1">
    <source>
        <dbReference type="ARBA" id="ARBA00010926"/>
    </source>
</evidence>
<dbReference type="PANTHER" id="PTHR10343">
    <property type="entry name" value="5'-AMP-ACTIVATED PROTEIN KINASE , BETA SUBUNIT"/>
    <property type="match status" value="1"/>
</dbReference>
<dbReference type="OrthoDB" id="5873279at2759"/>
<reference evidence="4 5" key="1">
    <citation type="submission" date="2016-07" db="EMBL/GenBank/DDBJ databases">
        <title>Pervasive Adenine N6-methylation of Active Genes in Fungi.</title>
        <authorList>
            <consortium name="DOE Joint Genome Institute"/>
            <person name="Mondo S.J."/>
            <person name="Dannebaum R.O."/>
            <person name="Kuo R.C."/>
            <person name="Labutti K."/>
            <person name="Haridas S."/>
            <person name="Kuo A."/>
            <person name="Salamov A."/>
            <person name="Ahrendt S.R."/>
            <person name="Lipzen A."/>
            <person name="Sullivan W."/>
            <person name="Andreopoulos W.B."/>
            <person name="Clum A."/>
            <person name="Lindquist E."/>
            <person name="Daum C."/>
            <person name="Ramamoorthy G.K."/>
            <person name="Gryganskyi A."/>
            <person name="Culley D."/>
            <person name="Magnuson J.K."/>
            <person name="James T.Y."/>
            <person name="O'Malley M.A."/>
            <person name="Stajich J.E."/>
            <person name="Spatafora J.W."/>
            <person name="Visel A."/>
            <person name="Grigoriev I.V."/>
        </authorList>
    </citation>
    <scope>NUCLEOTIDE SEQUENCE [LARGE SCALE GENOMIC DNA]</scope>
    <source>
        <strain evidence="4 5">12-1054</strain>
    </source>
</reference>
<dbReference type="CDD" id="cd02859">
    <property type="entry name" value="E_set_AMPKbeta_like_N"/>
    <property type="match status" value="1"/>
</dbReference>
<proteinExistence type="inferred from homology"/>
<dbReference type="SUPFAM" id="SSF81296">
    <property type="entry name" value="E set domains"/>
    <property type="match status" value="1"/>
</dbReference>
<comment type="similarity">
    <text evidence="1">Belongs to the 5'-AMP-activated protein kinase beta subunit family.</text>
</comment>
<dbReference type="InterPro" id="IPR013783">
    <property type="entry name" value="Ig-like_fold"/>
</dbReference>
<dbReference type="STRING" id="56484.A0A1Y2FQZ8"/>
<name>A0A1Y2FQZ8_PROLT</name>
<feature type="region of interest" description="Disordered" evidence="2">
    <location>
        <begin position="82"/>
        <end position="101"/>
    </location>
</feature>
<dbReference type="PANTHER" id="PTHR10343:SF84">
    <property type="entry name" value="5'-AMP-ACTIVATED PROTEIN KINASE SUBUNIT BETA-1"/>
    <property type="match status" value="1"/>
</dbReference>
<dbReference type="Pfam" id="PF16561">
    <property type="entry name" value="AMPK1_CBM"/>
    <property type="match status" value="1"/>
</dbReference>
<sequence length="567" mass="56680">MVLHSFYWRYPASHVKLTGDFDNWEGSLDMLPTEEGHFVKVVDIEANTKVKFKYIVDGNWTVDHGAPKEGEGVHENNVLHTTTTASTESGTPVAAKTTSDFDTLPPVGGALAYASTSPLIPAADESSKTHDESGPSVSDPAAPRFARDGVAQSEPAALASSTASPENSAMKTSESQAGSTPGLVAASAPVKDSAVNSESLSATSVDAPTSDASNLTSSKKSSVIPVALGTSATAVGAAALGVAGVATARKTEGSSSSSAAAKGLESIGAQTTKSEGSSLEQTAVKAATAAANNAYTASGLGGVSSTAASNKDITGGQNVGFTSIGTAVNTATGVVGTSKLVQSSGDSKPVEDTKTAKLKDGAADHLLAEHKNGVKTERIDAHTVLAEVGLGGAAIGTAVVTDGTVKDASALPIPAAAAEHLDRATSKLADVAPPLAKDTATDMVKNAGATDQSKLSSGVAAPSGTTSTSTSAVPAAVVPVTPSADKAAVVAPVDTPRPVTADTQGSKTDASYKTASSASPQTLAAAPGKTMPSSLRADKAQAPETTEPKKKKGGLLRKMKSMFKNKD</sequence>
<accession>A0A1Y2FQZ8</accession>
<dbReference type="InterPro" id="IPR014756">
    <property type="entry name" value="Ig_E-set"/>
</dbReference>
<feature type="compositionally biased region" description="Low complexity" evidence="2">
    <location>
        <begin position="82"/>
        <end position="91"/>
    </location>
</feature>
<feature type="domain" description="AMP-activated protein kinase glycogen-binding" evidence="3">
    <location>
        <begin position="5"/>
        <end position="80"/>
    </location>
</feature>
<feature type="compositionally biased region" description="Low complexity" evidence="2">
    <location>
        <begin position="456"/>
        <end position="472"/>
    </location>
</feature>
<dbReference type="InterPro" id="IPR050827">
    <property type="entry name" value="CRP1_MDG1_kinase"/>
</dbReference>
<dbReference type="InterPro" id="IPR032640">
    <property type="entry name" value="AMPK1_CBM"/>
</dbReference>
<comment type="caution">
    <text evidence="4">The sequence shown here is derived from an EMBL/GenBank/DDBJ whole genome shotgun (WGS) entry which is preliminary data.</text>
</comment>
<organism evidence="4 5">
    <name type="scientific">Protomyces lactucae-debilis</name>
    <dbReference type="NCBI Taxonomy" id="2754530"/>
    <lineage>
        <taxon>Eukaryota</taxon>
        <taxon>Fungi</taxon>
        <taxon>Dikarya</taxon>
        <taxon>Ascomycota</taxon>
        <taxon>Taphrinomycotina</taxon>
        <taxon>Taphrinomycetes</taxon>
        <taxon>Taphrinales</taxon>
        <taxon>Protomycetaceae</taxon>
        <taxon>Protomyces</taxon>
    </lineage>
</organism>
<evidence type="ECO:0000313" key="4">
    <source>
        <dbReference type="EMBL" id="ORY86432.1"/>
    </source>
</evidence>
<dbReference type="AlphaFoldDB" id="A0A1Y2FQZ8"/>
<feature type="region of interest" description="Disordered" evidence="2">
    <location>
        <begin position="122"/>
        <end position="220"/>
    </location>
</feature>
<dbReference type="GO" id="GO:0005634">
    <property type="term" value="C:nucleus"/>
    <property type="evidence" value="ECO:0007669"/>
    <property type="project" value="TreeGrafter"/>
</dbReference>
<feature type="compositionally biased region" description="Polar residues" evidence="2">
    <location>
        <begin position="194"/>
        <end position="220"/>
    </location>
</feature>
<dbReference type="Proteomes" id="UP000193685">
    <property type="component" value="Unassembled WGS sequence"/>
</dbReference>
<feature type="compositionally biased region" description="Basic residues" evidence="2">
    <location>
        <begin position="549"/>
        <end position="567"/>
    </location>
</feature>
<dbReference type="GeneID" id="63785327"/>
<evidence type="ECO:0000256" key="2">
    <source>
        <dbReference type="SAM" id="MobiDB-lite"/>
    </source>
</evidence>
<evidence type="ECO:0000259" key="3">
    <source>
        <dbReference type="Pfam" id="PF16561"/>
    </source>
</evidence>
<dbReference type="GO" id="GO:0031588">
    <property type="term" value="C:nucleotide-activated protein kinase complex"/>
    <property type="evidence" value="ECO:0007669"/>
    <property type="project" value="TreeGrafter"/>
</dbReference>
<feature type="region of interest" description="Disordered" evidence="2">
    <location>
        <begin position="491"/>
        <end position="567"/>
    </location>
</feature>
<dbReference type="Gene3D" id="2.60.40.10">
    <property type="entry name" value="Immunoglobulins"/>
    <property type="match status" value="1"/>
</dbReference>
<feature type="compositionally biased region" description="Polar residues" evidence="2">
    <location>
        <begin position="501"/>
        <end position="522"/>
    </location>
</feature>
<feature type="compositionally biased region" description="Polar residues" evidence="2">
    <location>
        <begin position="159"/>
        <end position="179"/>
    </location>
</feature>
<feature type="region of interest" description="Disordered" evidence="2">
    <location>
        <begin position="447"/>
        <end position="472"/>
    </location>
</feature>
<evidence type="ECO:0000313" key="5">
    <source>
        <dbReference type="Proteomes" id="UP000193685"/>
    </source>
</evidence>
<dbReference type="RefSeq" id="XP_040727614.1">
    <property type="nucleotide sequence ID" value="XM_040868728.1"/>
</dbReference>
<dbReference type="GO" id="GO:0019901">
    <property type="term" value="F:protein kinase binding"/>
    <property type="evidence" value="ECO:0007669"/>
    <property type="project" value="TreeGrafter"/>
</dbReference>
<dbReference type="EMBL" id="MCFI01000003">
    <property type="protein sequence ID" value="ORY86432.1"/>
    <property type="molecule type" value="Genomic_DNA"/>
</dbReference>
<gene>
    <name evidence="4" type="ORF">BCR37DRAFT_377059</name>
</gene>
<dbReference type="GO" id="GO:0005737">
    <property type="term" value="C:cytoplasm"/>
    <property type="evidence" value="ECO:0007669"/>
    <property type="project" value="TreeGrafter"/>
</dbReference>
<dbReference type="GO" id="GO:0007165">
    <property type="term" value="P:signal transduction"/>
    <property type="evidence" value="ECO:0007669"/>
    <property type="project" value="TreeGrafter"/>
</dbReference>
<protein>
    <recommendedName>
        <fullName evidence="3">AMP-activated protein kinase glycogen-binding domain-containing protein</fullName>
    </recommendedName>
</protein>